<proteinExistence type="inferred from homology"/>
<dbReference type="Proteomes" id="UP000243342">
    <property type="component" value="Unassembled WGS sequence"/>
</dbReference>
<evidence type="ECO:0000256" key="4">
    <source>
        <dbReference type="ARBA" id="ARBA00044936"/>
    </source>
</evidence>
<keyword evidence="8" id="KW-1185">Reference proteome</keyword>
<dbReference type="InterPro" id="IPR007561">
    <property type="entry name" value="Cell_div_SepF/SepF-rel"/>
</dbReference>
<feature type="compositionally biased region" description="Basic and acidic residues" evidence="6">
    <location>
        <begin position="39"/>
        <end position="48"/>
    </location>
</feature>
<gene>
    <name evidence="5" type="primary">sepF</name>
    <name evidence="7" type="ORF">BIV57_11555</name>
</gene>
<protein>
    <recommendedName>
        <fullName evidence="5">Cell division protein SepF</fullName>
    </recommendedName>
</protein>
<sequence>MAGIENVDGAWGTGRLAEVVPIDNPRRWPAAPSPVRPGRRYDPGRYDEDEREDIPTTGHVVLPSRRFALVRVRTFGDARAVAEHLDDRTPVLVDLSDVDTAMARRVVDFCSGIVFGIRGHIDRVDANVFLMVPAGVQTG</sequence>
<comment type="subunit">
    <text evidence="5">Homodimer. Interacts with FtsZ.</text>
</comment>
<evidence type="ECO:0000256" key="3">
    <source>
        <dbReference type="ARBA" id="ARBA00023306"/>
    </source>
</evidence>
<comment type="subcellular location">
    <subcellularLocation>
        <location evidence="5">Cytoplasm</location>
    </subcellularLocation>
    <text evidence="5">Localizes to the division site, in a FtsZ-dependent manner.</text>
</comment>
<keyword evidence="5" id="KW-0963">Cytoplasm</keyword>
<dbReference type="PANTHER" id="PTHR35798">
    <property type="entry name" value="CELL DIVISION PROTEIN SEPF"/>
    <property type="match status" value="1"/>
</dbReference>
<keyword evidence="1 5" id="KW-0132">Cell division</keyword>
<dbReference type="Gene3D" id="3.30.110.150">
    <property type="entry name" value="SepF-like protein"/>
    <property type="match status" value="1"/>
</dbReference>
<dbReference type="OrthoDB" id="4284546at2"/>
<feature type="region of interest" description="Disordered" evidence="6">
    <location>
        <begin position="26"/>
        <end position="53"/>
    </location>
</feature>
<comment type="similarity">
    <text evidence="5">Belongs to the SepF family.</text>
</comment>
<keyword evidence="2 5" id="KW-0717">Septation</keyword>
<name>A0A1J7C737_9ACTN</name>
<dbReference type="HAMAP" id="MF_01197">
    <property type="entry name" value="SepF"/>
    <property type="match status" value="1"/>
</dbReference>
<evidence type="ECO:0000256" key="5">
    <source>
        <dbReference type="HAMAP-Rule" id="MF_01197"/>
    </source>
</evidence>
<dbReference type="InterPro" id="IPR038594">
    <property type="entry name" value="SepF-like_sf"/>
</dbReference>
<dbReference type="GO" id="GO:0000917">
    <property type="term" value="P:division septum assembly"/>
    <property type="evidence" value="ECO:0007669"/>
    <property type="project" value="UniProtKB-KW"/>
</dbReference>
<reference evidence="7 8" key="1">
    <citation type="submission" date="2016-10" db="EMBL/GenBank/DDBJ databases">
        <title>Genome sequence of Streptomyces gilvigriseus MUSC 26.</title>
        <authorList>
            <person name="Lee L.-H."/>
            <person name="Ser H.-L."/>
        </authorList>
    </citation>
    <scope>NUCLEOTIDE SEQUENCE [LARGE SCALE GENOMIC DNA]</scope>
    <source>
        <strain evidence="7 8">MUSC 26</strain>
    </source>
</reference>
<evidence type="ECO:0000256" key="1">
    <source>
        <dbReference type="ARBA" id="ARBA00022618"/>
    </source>
</evidence>
<dbReference type="AlphaFoldDB" id="A0A1J7C737"/>
<dbReference type="GO" id="GO:0005737">
    <property type="term" value="C:cytoplasm"/>
    <property type="evidence" value="ECO:0007669"/>
    <property type="project" value="UniProtKB-SubCell"/>
</dbReference>
<evidence type="ECO:0000256" key="6">
    <source>
        <dbReference type="SAM" id="MobiDB-lite"/>
    </source>
</evidence>
<dbReference type="PANTHER" id="PTHR35798:SF1">
    <property type="entry name" value="CELL DIVISION PROTEIN SEPF"/>
    <property type="match status" value="1"/>
</dbReference>
<evidence type="ECO:0000256" key="2">
    <source>
        <dbReference type="ARBA" id="ARBA00023210"/>
    </source>
</evidence>
<evidence type="ECO:0000313" key="7">
    <source>
        <dbReference type="EMBL" id="OIV37368.1"/>
    </source>
</evidence>
<dbReference type="EMBL" id="MLCF01000056">
    <property type="protein sequence ID" value="OIV37368.1"/>
    <property type="molecule type" value="Genomic_DNA"/>
</dbReference>
<dbReference type="GO" id="GO:0043093">
    <property type="term" value="P:FtsZ-dependent cytokinesis"/>
    <property type="evidence" value="ECO:0007669"/>
    <property type="project" value="UniProtKB-UniRule"/>
</dbReference>
<evidence type="ECO:0000313" key="8">
    <source>
        <dbReference type="Proteomes" id="UP000243342"/>
    </source>
</evidence>
<dbReference type="InterPro" id="IPR023052">
    <property type="entry name" value="Cell_div_SepF"/>
</dbReference>
<dbReference type="STRING" id="1428644.BIV57_11555"/>
<comment type="function">
    <text evidence="4 5">Cell division protein that is part of the divisome complex and is recruited early to the Z-ring. Probably stimulates Z-ring formation, perhaps through the cross-linking of FtsZ protofilaments. Its function overlaps with FtsA.</text>
</comment>
<comment type="caution">
    <text evidence="7">The sequence shown here is derived from an EMBL/GenBank/DDBJ whole genome shotgun (WGS) entry which is preliminary data.</text>
</comment>
<organism evidence="7 8">
    <name type="scientific">Mangrovactinospora gilvigrisea</name>
    <dbReference type="NCBI Taxonomy" id="1428644"/>
    <lineage>
        <taxon>Bacteria</taxon>
        <taxon>Bacillati</taxon>
        <taxon>Actinomycetota</taxon>
        <taxon>Actinomycetes</taxon>
        <taxon>Kitasatosporales</taxon>
        <taxon>Streptomycetaceae</taxon>
        <taxon>Mangrovactinospora</taxon>
    </lineage>
</organism>
<keyword evidence="3 5" id="KW-0131">Cell cycle</keyword>
<dbReference type="Pfam" id="PF04472">
    <property type="entry name" value="SepF"/>
    <property type="match status" value="1"/>
</dbReference>
<accession>A0A1J7C737</accession>